<evidence type="ECO:0000256" key="1">
    <source>
        <dbReference type="ARBA" id="ARBA00022801"/>
    </source>
</evidence>
<keyword evidence="1 3" id="KW-0378">Hydrolase</keyword>
<comment type="caution">
    <text evidence="3">The sequence shown here is derived from an EMBL/GenBank/DDBJ whole genome shotgun (WGS) entry which is preliminary data.</text>
</comment>
<evidence type="ECO:0000259" key="2">
    <source>
        <dbReference type="Pfam" id="PF12697"/>
    </source>
</evidence>
<name>A0ABT3CLG5_9MYCO</name>
<accession>A0ABT3CLG5</accession>
<dbReference type="PRINTS" id="PR00111">
    <property type="entry name" value="ABHYDROLASE"/>
</dbReference>
<evidence type="ECO:0000313" key="4">
    <source>
        <dbReference type="Proteomes" id="UP001526201"/>
    </source>
</evidence>
<dbReference type="Gene3D" id="3.40.50.1820">
    <property type="entry name" value="alpha/beta hydrolase"/>
    <property type="match status" value="1"/>
</dbReference>
<gene>
    <name evidence="3" type="ORF">H7J73_30595</name>
</gene>
<dbReference type="InterPro" id="IPR000073">
    <property type="entry name" value="AB_hydrolase_1"/>
</dbReference>
<dbReference type="InterPro" id="IPR050266">
    <property type="entry name" value="AB_hydrolase_sf"/>
</dbReference>
<proteinExistence type="predicted"/>
<organism evidence="3 4">
    <name type="scientific">Mycolicibacterium komossense</name>
    <dbReference type="NCBI Taxonomy" id="1779"/>
    <lineage>
        <taxon>Bacteria</taxon>
        <taxon>Bacillati</taxon>
        <taxon>Actinomycetota</taxon>
        <taxon>Actinomycetes</taxon>
        <taxon>Mycobacteriales</taxon>
        <taxon>Mycobacteriaceae</taxon>
        <taxon>Mycolicibacterium</taxon>
    </lineage>
</organism>
<sequence>MTDLAYDDRGRGAPILFIAGAGGAGRTWQLHQVPALQKAGYRVITFDNRGIGATENETGFDTATMVADTATLIEELVGGPVRLVSVSMGSFIAQELMLARPELVSQAVLLATRGRLDRTRAFFNQADSVRLDSGVQLPPEYHAKVRMLESFSPKTLNDDRVAGEWLEMFTMFPIKTTPGARAQLGVAPFTDRLAAYRRITTDVLVIGFADDVVTPPYLGAEVAKAIPNARYLEIPDTGHLGFIERPDVVNAEIVKFFRAPAV</sequence>
<dbReference type="Pfam" id="PF12697">
    <property type="entry name" value="Abhydrolase_6"/>
    <property type="match status" value="1"/>
</dbReference>
<dbReference type="EMBL" id="JACKTY010000049">
    <property type="protein sequence ID" value="MCV7230368.1"/>
    <property type="molecule type" value="Genomic_DNA"/>
</dbReference>
<dbReference type="InterPro" id="IPR029058">
    <property type="entry name" value="AB_hydrolase_fold"/>
</dbReference>
<evidence type="ECO:0000313" key="3">
    <source>
        <dbReference type="EMBL" id="MCV7230368.1"/>
    </source>
</evidence>
<protein>
    <submittedName>
        <fullName evidence="3">Alpha/beta hydrolase</fullName>
    </submittedName>
</protein>
<dbReference type="PANTHER" id="PTHR43798:SF31">
    <property type="entry name" value="AB HYDROLASE SUPERFAMILY PROTEIN YCLE"/>
    <property type="match status" value="1"/>
</dbReference>
<dbReference type="Proteomes" id="UP001526201">
    <property type="component" value="Unassembled WGS sequence"/>
</dbReference>
<reference evidence="3 4" key="1">
    <citation type="journal article" date="2022" name="BMC Genomics">
        <title>Comparative genome analysis of mycobacteria focusing on tRNA and non-coding RNA.</title>
        <authorList>
            <person name="Behra P.R.K."/>
            <person name="Pettersson B.M.F."/>
            <person name="Ramesh M."/>
            <person name="Das S."/>
            <person name="Dasgupta S."/>
            <person name="Kirsebom L.A."/>
        </authorList>
    </citation>
    <scope>NUCLEOTIDE SEQUENCE [LARGE SCALE GENOMIC DNA]</scope>
    <source>
        <strain evidence="3 4">DSM 44078</strain>
    </source>
</reference>
<keyword evidence="4" id="KW-1185">Reference proteome</keyword>
<dbReference type="PANTHER" id="PTHR43798">
    <property type="entry name" value="MONOACYLGLYCEROL LIPASE"/>
    <property type="match status" value="1"/>
</dbReference>
<feature type="domain" description="AB hydrolase-1" evidence="2">
    <location>
        <begin position="15"/>
        <end position="251"/>
    </location>
</feature>
<dbReference type="GO" id="GO:0016787">
    <property type="term" value="F:hydrolase activity"/>
    <property type="evidence" value="ECO:0007669"/>
    <property type="project" value="UniProtKB-KW"/>
</dbReference>
<dbReference type="SUPFAM" id="SSF53474">
    <property type="entry name" value="alpha/beta-Hydrolases"/>
    <property type="match status" value="1"/>
</dbReference>
<dbReference type="RefSeq" id="WP_264071623.1">
    <property type="nucleotide sequence ID" value="NZ_JACKTY010000049.1"/>
</dbReference>